<dbReference type="Gene3D" id="2.40.30.10">
    <property type="entry name" value="Translation factors"/>
    <property type="match status" value="1"/>
</dbReference>
<dbReference type="PANTHER" id="PTHR42887:SF2">
    <property type="entry name" value="OS12G0638800 PROTEIN"/>
    <property type="match status" value="1"/>
</dbReference>
<dbReference type="PRINTS" id="PR00368">
    <property type="entry name" value="FADPNR"/>
</dbReference>
<evidence type="ECO:0000313" key="6">
    <source>
        <dbReference type="EMBL" id="EHJ07712.1"/>
    </source>
</evidence>
<dbReference type="PRINTS" id="PR00411">
    <property type="entry name" value="PNDRDTASEI"/>
</dbReference>
<dbReference type="InterPro" id="IPR057661">
    <property type="entry name" value="RsdA/BaiN/AoA(So)_Rossmann"/>
</dbReference>
<feature type="domain" description="RsdA/BaiN/AoA(So)-like insert" evidence="5">
    <location>
        <begin position="191"/>
        <end position="358"/>
    </location>
</feature>
<keyword evidence="2" id="KW-0285">Flavoprotein</keyword>
<name>G5JJE3_9STAP</name>
<protein>
    <recommendedName>
        <fullName evidence="8">NAD(FAD)-utilizing dehydrogenase</fullName>
    </recommendedName>
</protein>
<accession>G5JJE3</accession>
<sequence>MYQTIIIGGGPSGLMAAVAASNSTDKVLLLEKKKGLGRKLKISGGGRCNVTNRLPYAEIIQNIPGNGKFLYSPFSVFDNESIINFFESKGVKLKEEDHGRMFPVSNKAQDVVDTLVETIKNQHVTIKEEEAVTQIEVTPSHTFKVQTQNNTYESQSLVIATGGASVPQTGSTGDGYQFAESLGHSVTELFPTEVPITSNEPFIKSKELKGLSLKDVELSVLKKNGKKRISHQMDMIFTHFGISGPAALRCSQFVYKEQKNQKKTHIKMAIDTFPDYNHEQLKQTIRQLLTKQPDKAIKNSLHGLIEERYLLFMLKQSHIDVNITSHHLSNQQLNTLVDNFKGFTFEVNGTLPLDKAFVTGGGVSLKELHPKTMMSKLVPGLFLCGEVLDIHGYTGGYNITSALVTGHVAGLNAGNFVFQTQ</sequence>
<dbReference type="Proteomes" id="UP000005413">
    <property type="component" value="Unassembled WGS sequence"/>
</dbReference>
<evidence type="ECO:0000259" key="4">
    <source>
        <dbReference type="Pfam" id="PF03486"/>
    </source>
</evidence>
<organism evidence="6 7">
    <name type="scientific">Staphylococcus simiae CCM 7213 = CCUG 51256</name>
    <dbReference type="NCBI Taxonomy" id="911238"/>
    <lineage>
        <taxon>Bacteria</taxon>
        <taxon>Bacillati</taxon>
        <taxon>Bacillota</taxon>
        <taxon>Bacilli</taxon>
        <taxon>Bacillales</taxon>
        <taxon>Staphylococcaceae</taxon>
        <taxon>Staphylococcus</taxon>
    </lineage>
</organism>
<comment type="caution">
    <text evidence="6">The sequence shown here is derived from an EMBL/GenBank/DDBJ whole genome shotgun (WGS) entry which is preliminary data.</text>
</comment>
<dbReference type="OrthoDB" id="9773233at2"/>
<comment type="cofactor">
    <cofactor evidence="1">
        <name>FAD</name>
        <dbReference type="ChEBI" id="CHEBI:57692"/>
    </cofactor>
</comment>
<dbReference type="RefSeq" id="WP_002464298.1">
    <property type="nucleotide sequence ID" value="NZ_AEUN01000439.1"/>
</dbReference>
<dbReference type="InterPro" id="IPR004792">
    <property type="entry name" value="BaiN-like"/>
</dbReference>
<dbReference type="Pfam" id="PF03486">
    <property type="entry name" value="HI0933_like"/>
    <property type="match status" value="1"/>
</dbReference>
<dbReference type="InterPro" id="IPR055178">
    <property type="entry name" value="RsdA/BaiN/AoA(So)-like_dom"/>
</dbReference>
<dbReference type="EMBL" id="AEUN01000439">
    <property type="protein sequence ID" value="EHJ07712.1"/>
    <property type="molecule type" value="Genomic_DNA"/>
</dbReference>
<feature type="domain" description="RsdA/BaiN/AoA(So)-like Rossmann fold-like" evidence="4">
    <location>
        <begin position="3"/>
        <end position="411"/>
    </location>
</feature>
<proteinExistence type="predicted"/>
<dbReference type="AlphaFoldDB" id="G5JJE3"/>
<evidence type="ECO:0008006" key="8">
    <source>
        <dbReference type="Google" id="ProtNLM"/>
    </source>
</evidence>
<dbReference type="PANTHER" id="PTHR42887">
    <property type="entry name" value="OS12G0638800 PROTEIN"/>
    <property type="match status" value="1"/>
</dbReference>
<evidence type="ECO:0000313" key="7">
    <source>
        <dbReference type="Proteomes" id="UP000005413"/>
    </source>
</evidence>
<dbReference type="Pfam" id="PF22780">
    <property type="entry name" value="HI0933_like_1st"/>
    <property type="match status" value="1"/>
</dbReference>
<keyword evidence="7" id="KW-1185">Reference proteome</keyword>
<keyword evidence="3" id="KW-0274">FAD</keyword>
<dbReference type="InterPro" id="IPR036188">
    <property type="entry name" value="FAD/NAD-bd_sf"/>
</dbReference>
<dbReference type="SUPFAM" id="SSF51905">
    <property type="entry name" value="FAD/NAD(P)-binding domain"/>
    <property type="match status" value="1"/>
</dbReference>
<dbReference type="SUPFAM" id="SSF160996">
    <property type="entry name" value="HI0933 insert domain-like"/>
    <property type="match status" value="1"/>
</dbReference>
<dbReference type="InterPro" id="IPR023166">
    <property type="entry name" value="BaiN-like_dom_sf"/>
</dbReference>
<evidence type="ECO:0000256" key="1">
    <source>
        <dbReference type="ARBA" id="ARBA00001974"/>
    </source>
</evidence>
<dbReference type="PATRIC" id="fig|911238.3.peg.1384"/>
<evidence type="ECO:0000259" key="5">
    <source>
        <dbReference type="Pfam" id="PF22780"/>
    </source>
</evidence>
<reference evidence="6 7" key="1">
    <citation type="journal article" date="2012" name="BMC Genomics">
        <title>Comparative genomic analysis of the genus Staphylococcus including Staphylococcus aureus and its newly described sister species Staphylococcus simiae.</title>
        <authorList>
            <person name="Suzuki H."/>
            <person name="Lefebure T."/>
            <person name="Pavinski Bitar P."/>
            <person name="Stanhope M.J."/>
        </authorList>
    </citation>
    <scope>NUCLEOTIDE SEQUENCE [LARGE SCALE GENOMIC DNA]</scope>
    <source>
        <strain evidence="6 7">CCM 7213</strain>
    </source>
</reference>
<evidence type="ECO:0000256" key="2">
    <source>
        <dbReference type="ARBA" id="ARBA00022630"/>
    </source>
</evidence>
<dbReference type="Gene3D" id="1.10.8.260">
    <property type="entry name" value="HI0933 insert domain-like"/>
    <property type="match status" value="1"/>
</dbReference>
<gene>
    <name evidence="6" type="ORF">SS7213T_07982</name>
</gene>
<dbReference type="NCBIfam" id="TIGR00275">
    <property type="entry name" value="aminoacetone oxidase family FAD-binding enzyme"/>
    <property type="match status" value="1"/>
</dbReference>
<dbReference type="Gene3D" id="3.50.50.60">
    <property type="entry name" value="FAD/NAD(P)-binding domain"/>
    <property type="match status" value="1"/>
</dbReference>
<evidence type="ECO:0000256" key="3">
    <source>
        <dbReference type="ARBA" id="ARBA00022827"/>
    </source>
</evidence>